<dbReference type="SUPFAM" id="SSF109998">
    <property type="entry name" value="Triger factor/SurA peptide-binding domain-like"/>
    <property type="match status" value="1"/>
</dbReference>
<dbReference type="PANTHER" id="PTHR47245">
    <property type="entry name" value="PEPTIDYLPROLYL ISOMERASE"/>
    <property type="match status" value="1"/>
</dbReference>
<reference evidence="8 9" key="1">
    <citation type="submission" date="2015-11" db="EMBL/GenBank/DDBJ databases">
        <title>Expanding the genomic diversity of Burkholderia species for the development of highly accurate diagnostics.</title>
        <authorList>
            <person name="Sahl J."/>
            <person name="Keim P."/>
            <person name="Wagner D."/>
        </authorList>
    </citation>
    <scope>NUCLEOTIDE SEQUENCE [LARGE SCALE GENOMIC DNA]</scope>
    <source>
        <strain evidence="8 9">MSMB1137WGS</strain>
    </source>
</reference>
<comment type="similarity">
    <text evidence="2">Belongs to the PpiC/parvulin rotamase family.</text>
</comment>
<evidence type="ECO:0000256" key="1">
    <source>
        <dbReference type="ARBA" id="ARBA00000971"/>
    </source>
</evidence>
<dbReference type="AlphaFoldDB" id="A0AAW3NAT4"/>
<dbReference type="GO" id="GO:0003755">
    <property type="term" value="F:peptidyl-prolyl cis-trans isomerase activity"/>
    <property type="evidence" value="ECO:0007669"/>
    <property type="project" value="UniProtKB-KW"/>
</dbReference>
<dbReference type="RefSeq" id="WP_059930281.1">
    <property type="nucleotide sequence ID" value="NZ_LPDO01000083.1"/>
</dbReference>
<dbReference type="Pfam" id="PF13145">
    <property type="entry name" value="Rotamase_2"/>
    <property type="match status" value="1"/>
</dbReference>
<evidence type="ECO:0000256" key="5">
    <source>
        <dbReference type="PROSITE-ProRule" id="PRU00278"/>
    </source>
</evidence>
<comment type="catalytic activity">
    <reaction evidence="1">
        <text>[protein]-peptidylproline (omega=180) = [protein]-peptidylproline (omega=0)</text>
        <dbReference type="Rhea" id="RHEA:16237"/>
        <dbReference type="Rhea" id="RHEA-COMP:10747"/>
        <dbReference type="Rhea" id="RHEA-COMP:10748"/>
        <dbReference type="ChEBI" id="CHEBI:83833"/>
        <dbReference type="ChEBI" id="CHEBI:83834"/>
        <dbReference type="EC" id="5.2.1.8"/>
    </reaction>
</comment>
<dbReference type="InterPro" id="IPR050245">
    <property type="entry name" value="PrsA_foldase"/>
</dbReference>
<dbReference type="PANTHER" id="PTHR47245:SF2">
    <property type="entry name" value="PEPTIDYL-PROLYL CIS-TRANS ISOMERASE HP_0175-RELATED"/>
    <property type="match status" value="1"/>
</dbReference>
<keyword evidence="4 5" id="KW-0697">Rotamase</keyword>
<feature type="domain" description="PpiC" evidence="7">
    <location>
        <begin position="135"/>
        <end position="234"/>
    </location>
</feature>
<dbReference type="Gene3D" id="1.10.4030.10">
    <property type="entry name" value="Porin chaperone SurA, peptide-binding domain"/>
    <property type="match status" value="1"/>
</dbReference>
<keyword evidence="6" id="KW-0732">Signal</keyword>
<accession>A0AAW3NAT4</accession>
<comment type="caution">
    <text evidence="8">The sequence shown here is derived from an EMBL/GenBank/DDBJ whole genome shotgun (WGS) entry which is preliminary data.</text>
</comment>
<organism evidence="8 9">
    <name type="scientific">Burkholderia ubonensis</name>
    <dbReference type="NCBI Taxonomy" id="101571"/>
    <lineage>
        <taxon>Bacteria</taxon>
        <taxon>Pseudomonadati</taxon>
        <taxon>Pseudomonadota</taxon>
        <taxon>Betaproteobacteria</taxon>
        <taxon>Burkholderiales</taxon>
        <taxon>Burkholderiaceae</taxon>
        <taxon>Burkholderia</taxon>
        <taxon>Burkholderia cepacia complex</taxon>
    </lineage>
</organism>
<evidence type="ECO:0000256" key="2">
    <source>
        <dbReference type="ARBA" id="ARBA00007656"/>
    </source>
</evidence>
<gene>
    <name evidence="8" type="ORF">WK53_08505</name>
</gene>
<feature type="signal peptide" evidence="6">
    <location>
        <begin position="1"/>
        <end position="25"/>
    </location>
</feature>
<dbReference type="EC" id="5.2.1.8" evidence="3"/>
<keyword evidence="5 8" id="KW-0413">Isomerase</keyword>
<protein>
    <recommendedName>
        <fullName evidence="3">peptidylprolyl isomerase</fullName>
        <ecNumber evidence="3">5.2.1.8</ecNumber>
    </recommendedName>
</protein>
<sequence>MKTKNDILSAVVFLAALSGSIFAQAAESLPAGIVAMVNRTAITRAEIDAELKASKQPNTPLLREAIKNQLIARVLIQQAAEKANYGGRPEVQTAMQVAKANAEVHLYLKDNMKPEPVVEAQVKGRYDEIVASLGKDEYKPRLIVVKDATTAATVLAELKDGKSFDGLARRYSVAPSRGAGGALPWVSFKTPVTEGKTAGLPVAIAQELAKLPVGAITPDSIPVDGAHAIVKLDAKRPTQVPVFNQIQISIRQQLEALALAKASAQLVNSLLKNTTIQQ</sequence>
<proteinExistence type="inferred from homology"/>
<dbReference type="InterPro" id="IPR046357">
    <property type="entry name" value="PPIase_dom_sf"/>
</dbReference>
<dbReference type="InterPro" id="IPR027304">
    <property type="entry name" value="Trigger_fact/SurA_dom_sf"/>
</dbReference>
<evidence type="ECO:0000256" key="4">
    <source>
        <dbReference type="ARBA" id="ARBA00023110"/>
    </source>
</evidence>
<feature type="chain" id="PRO_5043867754" description="peptidylprolyl isomerase" evidence="6">
    <location>
        <begin position="26"/>
        <end position="278"/>
    </location>
</feature>
<dbReference type="EMBL" id="LPDO01000083">
    <property type="protein sequence ID" value="KVT51909.1"/>
    <property type="molecule type" value="Genomic_DNA"/>
</dbReference>
<evidence type="ECO:0000313" key="8">
    <source>
        <dbReference type="EMBL" id="KVT51909.1"/>
    </source>
</evidence>
<evidence type="ECO:0000256" key="3">
    <source>
        <dbReference type="ARBA" id="ARBA00013194"/>
    </source>
</evidence>
<name>A0AAW3NAT4_9BURK</name>
<dbReference type="Gene3D" id="3.10.50.40">
    <property type="match status" value="1"/>
</dbReference>
<dbReference type="InterPro" id="IPR000297">
    <property type="entry name" value="PPIase_PpiC"/>
</dbReference>
<evidence type="ECO:0000259" key="7">
    <source>
        <dbReference type="PROSITE" id="PS50198"/>
    </source>
</evidence>
<dbReference type="Proteomes" id="UP000056732">
    <property type="component" value="Unassembled WGS sequence"/>
</dbReference>
<evidence type="ECO:0000256" key="6">
    <source>
        <dbReference type="SAM" id="SignalP"/>
    </source>
</evidence>
<dbReference type="SUPFAM" id="SSF54534">
    <property type="entry name" value="FKBP-like"/>
    <property type="match status" value="1"/>
</dbReference>
<dbReference type="PROSITE" id="PS50198">
    <property type="entry name" value="PPIC_PPIASE_2"/>
    <property type="match status" value="1"/>
</dbReference>
<evidence type="ECO:0000313" key="9">
    <source>
        <dbReference type="Proteomes" id="UP000056732"/>
    </source>
</evidence>